<evidence type="ECO:0000256" key="1">
    <source>
        <dbReference type="PROSITE-ProRule" id="PRU00023"/>
    </source>
</evidence>
<dbReference type="PROSITE" id="PS50297">
    <property type="entry name" value="ANK_REP_REGION"/>
    <property type="match status" value="1"/>
</dbReference>
<dbReference type="InterPro" id="IPR002110">
    <property type="entry name" value="Ankyrin_rpt"/>
</dbReference>
<proteinExistence type="predicted"/>
<feature type="repeat" description="ANK" evidence="1">
    <location>
        <begin position="7"/>
        <end position="34"/>
    </location>
</feature>
<name>A0A429GPA7_9CREN</name>
<dbReference type="Pfam" id="PF00023">
    <property type="entry name" value="Ank"/>
    <property type="match status" value="1"/>
</dbReference>
<dbReference type="AlphaFoldDB" id="A0A429GPA7"/>
<comment type="caution">
    <text evidence="2">The sequence shown here is derived from an EMBL/GenBank/DDBJ whole genome shotgun (WGS) entry which is preliminary data.</text>
</comment>
<keyword evidence="1" id="KW-0040">ANK repeat</keyword>
<feature type="non-terminal residue" evidence="2">
    <location>
        <position position="35"/>
    </location>
</feature>
<dbReference type="SUPFAM" id="SSF48403">
    <property type="entry name" value="Ankyrin repeat"/>
    <property type="match status" value="1"/>
</dbReference>
<sequence>MTLNEDLIEAARWGDLEKVKKLLDRGADVNARDKD</sequence>
<evidence type="ECO:0000313" key="3">
    <source>
        <dbReference type="Proteomes" id="UP000277582"/>
    </source>
</evidence>
<dbReference type="Gene3D" id="1.25.40.20">
    <property type="entry name" value="Ankyrin repeat-containing domain"/>
    <property type="match status" value="1"/>
</dbReference>
<keyword evidence="3" id="KW-1185">Reference proteome</keyword>
<accession>A0A429GPA7</accession>
<organism evidence="2 3">
    <name type="scientific">Candidatus Methanodesulfokora washburnensis</name>
    <dbReference type="NCBI Taxonomy" id="2478471"/>
    <lineage>
        <taxon>Archaea</taxon>
        <taxon>Thermoproteota</taxon>
        <taxon>Candidatus Korarchaeia</taxon>
        <taxon>Candidatus Korarchaeia incertae sedis</taxon>
        <taxon>Candidatus Methanodesulfokora</taxon>
    </lineage>
</organism>
<reference evidence="2 3" key="1">
    <citation type="submission" date="2018-10" db="EMBL/GenBank/DDBJ databases">
        <title>Co-occurring genomic capacity for anaerobic methane metabolism and dissimilatory sulfite reduction discovered in the Korarchaeota.</title>
        <authorList>
            <person name="Mckay L.J."/>
            <person name="Dlakic M."/>
            <person name="Fields M.W."/>
            <person name="Delmont T.O."/>
            <person name="Eren A.M."/>
            <person name="Jay Z.J."/>
            <person name="Klingelsmith K.B."/>
            <person name="Rusch D.B."/>
            <person name="Inskeep W.P."/>
        </authorList>
    </citation>
    <scope>NUCLEOTIDE SEQUENCE [LARGE SCALE GENOMIC DNA]</scope>
    <source>
        <strain evidence="2 3">MDKW</strain>
    </source>
</reference>
<dbReference type="Proteomes" id="UP000277582">
    <property type="component" value="Unassembled WGS sequence"/>
</dbReference>
<gene>
    <name evidence="2" type="ORF">D6D85_05995</name>
</gene>
<dbReference type="PROSITE" id="PS50088">
    <property type="entry name" value="ANK_REPEAT"/>
    <property type="match status" value="1"/>
</dbReference>
<protein>
    <submittedName>
        <fullName evidence="2">Ankyrin repeat domain-containing protein</fullName>
    </submittedName>
</protein>
<dbReference type="EMBL" id="RCOS01000072">
    <property type="protein sequence ID" value="RSN75589.1"/>
    <property type="molecule type" value="Genomic_DNA"/>
</dbReference>
<evidence type="ECO:0000313" key="2">
    <source>
        <dbReference type="EMBL" id="RSN75589.1"/>
    </source>
</evidence>
<dbReference type="InterPro" id="IPR036770">
    <property type="entry name" value="Ankyrin_rpt-contain_sf"/>
</dbReference>